<dbReference type="PANTHER" id="PTHR38445:SF7">
    <property type="entry name" value="GNTR-FAMILY TRANSCRIPTIONAL REGULATOR"/>
    <property type="match status" value="1"/>
</dbReference>
<dbReference type="PROSITE" id="PS50949">
    <property type="entry name" value="HTH_GNTR"/>
    <property type="match status" value="1"/>
</dbReference>
<dbReference type="CDD" id="cd07377">
    <property type="entry name" value="WHTH_GntR"/>
    <property type="match status" value="1"/>
</dbReference>
<accession>A0A975M2C9</accession>
<dbReference type="EMBL" id="CP076022">
    <property type="protein sequence ID" value="QWC08671.1"/>
    <property type="molecule type" value="Genomic_DNA"/>
</dbReference>
<keyword evidence="6" id="KW-1185">Reference proteome</keyword>
<evidence type="ECO:0000256" key="3">
    <source>
        <dbReference type="ARBA" id="ARBA00023163"/>
    </source>
</evidence>
<proteinExistence type="predicted"/>
<protein>
    <submittedName>
        <fullName evidence="5">GntR family transcriptional regulator</fullName>
    </submittedName>
</protein>
<dbReference type="GO" id="GO:0003677">
    <property type="term" value="F:DNA binding"/>
    <property type="evidence" value="ECO:0007669"/>
    <property type="project" value="UniProtKB-KW"/>
</dbReference>
<feature type="domain" description="HTH gntR-type" evidence="4">
    <location>
        <begin position="11"/>
        <end position="79"/>
    </location>
</feature>
<dbReference type="Pfam" id="PF00392">
    <property type="entry name" value="GntR"/>
    <property type="match status" value="1"/>
</dbReference>
<dbReference type="GO" id="GO:0003700">
    <property type="term" value="F:DNA-binding transcription factor activity"/>
    <property type="evidence" value="ECO:0007669"/>
    <property type="project" value="InterPro"/>
</dbReference>
<keyword evidence="3" id="KW-0804">Transcription</keyword>
<organism evidence="5 6">
    <name type="scientific">Arthrobacter jiangjiafuii</name>
    <dbReference type="NCBI Taxonomy" id="2817475"/>
    <lineage>
        <taxon>Bacteria</taxon>
        <taxon>Bacillati</taxon>
        <taxon>Actinomycetota</taxon>
        <taxon>Actinomycetes</taxon>
        <taxon>Micrococcales</taxon>
        <taxon>Micrococcaceae</taxon>
        <taxon>Arthrobacter</taxon>
    </lineage>
</organism>
<dbReference type="SMART" id="SM00345">
    <property type="entry name" value="HTH_GNTR"/>
    <property type="match status" value="1"/>
</dbReference>
<evidence type="ECO:0000313" key="6">
    <source>
        <dbReference type="Proteomes" id="UP000676885"/>
    </source>
</evidence>
<dbReference type="RefSeq" id="WP_210228764.1">
    <property type="nucleotide sequence ID" value="NZ_CP076022.1"/>
</dbReference>
<reference evidence="5 6" key="1">
    <citation type="submission" date="2021-05" db="EMBL/GenBank/DDBJ databases">
        <title>Novel species in genus Arthrobacter.</title>
        <authorList>
            <person name="Zhang G."/>
        </authorList>
    </citation>
    <scope>NUCLEOTIDE SEQUENCE [LARGE SCALE GENOMIC DNA]</scope>
    <source>
        <strain evidence="6">zg-ZUI227</strain>
    </source>
</reference>
<evidence type="ECO:0000313" key="5">
    <source>
        <dbReference type="EMBL" id="QWC08671.1"/>
    </source>
</evidence>
<name>A0A975M2C9_9MICC</name>
<dbReference type="PANTHER" id="PTHR38445">
    <property type="entry name" value="HTH-TYPE TRANSCRIPTIONAL REPRESSOR YTRA"/>
    <property type="match status" value="1"/>
</dbReference>
<evidence type="ECO:0000259" key="4">
    <source>
        <dbReference type="PROSITE" id="PS50949"/>
    </source>
</evidence>
<dbReference type="Gene3D" id="1.10.10.10">
    <property type="entry name" value="Winged helix-like DNA-binding domain superfamily/Winged helix DNA-binding domain"/>
    <property type="match status" value="1"/>
</dbReference>
<keyword evidence="2" id="KW-0238">DNA-binding</keyword>
<evidence type="ECO:0000256" key="2">
    <source>
        <dbReference type="ARBA" id="ARBA00023125"/>
    </source>
</evidence>
<dbReference type="InterPro" id="IPR036390">
    <property type="entry name" value="WH_DNA-bd_sf"/>
</dbReference>
<sequence>MLIRLAPHSSSALHEQVARALRTAIVNGDVRNGERLPSARTLAESLGINFHTVLRAYQDLRDEGLIELRRGRGAVVTGLPEPARDAAAEILDEAAARLGALGVAPEVILSMLRQRLQPEGTP</sequence>
<dbReference type="KEGG" id="ajg:KKR91_08870"/>
<dbReference type="InterPro" id="IPR000524">
    <property type="entry name" value="Tscrpt_reg_HTH_GntR"/>
</dbReference>
<dbReference type="SUPFAM" id="SSF46785">
    <property type="entry name" value="Winged helix' DNA-binding domain"/>
    <property type="match status" value="1"/>
</dbReference>
<gene>
    <name evidence="5" type="ORF">KKR91_08870</name>
</gene>
<evidence type="ECO:0000256" key="1">
    <source>
        <dbReference type="ARBA" id="ARBA00023015"/>
    </source>
</evidence>
<dbReference type="InterPro" id="IPR036388">
    <property type="entry name" value="WH-like_DNA-bd_sf"/>
</dbReference>
<keyword evidence="1" id="KW-0805">Transcription regulation</keyword>
<dbReference type="Proteomes" id="UP000676885">
    <property type="component" value="Chromosome"/>
</dbReference>
<dbReference type="AlphaFoldDB" id="A0A975M2C9"/>